<keyword evidence="3" id="KW-1185">Reference proteome</keyword>
<sequence>MSLRFLQNNLLSVLCWAGAGLHVALAEIGDGSTIFSLPKGITCFLDLEKFHSKSDLENFLI</sequence>
<dbReference type="GeneTree" id="ENSGT00910000147200"/>
<proteinExistence type="predicted"/>
<dbReference type="AlphaFoldDB" id="A0A2K5L3X1"/>
<feature type="signal peptide" evidence="1">
    <location>
        <begin position="1"/>
        <end position="26"/>
    </location>
</feature>
<accession>A0A2K5L3X1</accession>
<reference evidence="2" key="2">
    <citation type="submission" date="2025-09" db="UniProtKB">
        <authorList>
            <consortium name="Ensembl"/>
        </authorList>
    </citation>
    <scope>IDENTIFICATION</scope>
</reference>
<organism evidence="2 3">
    <name type="scientific">Cercocebus atys</name>
    <name type="common">Sooty mangabey</name>
    <name type="synonym">Cercocebus torquatus atys</name>
    <dbReference type="NCBI Taxonomy" id="9531"/>
    <lineage>
        <taxon>Eukaryota</taxon>
        <taxon>Metazoa</taxon>
        <taxon>Chordata</taxon>
        <taxon>Craniata</taxon>
        <taxon>Vertebrata</taxon>
        <taxon>Euteleostomi</taxon>
        <taxon>Mammalia</taxon>
        <taxon>Eutheria</taxon>
        <taxon>Euarchontoglires</taxon>
        <taxon>Primates</taxon>
        <taxon>Haplorrhini</taxon>
        <taxon>Catarrhini</taxon>
        <taxon>Cercopithecidae</taxon>
        <taxon>Cercopithecinae</taxon>
        <taxon>Cercocebus</taxon>
    </lineage>
</organism>
<feature type="chain" id="PRO_5014366243" evidence="1">
    <location>
        <begin position="27"/>
        <end position="61"/>
    </location>
</feature>
<evidence type="ECO:0000313" key="3">
    <source>
        <dbReference type="Proteomes" id="UP000233060"/>
    </source>
</evidence>
<keyword evidence="1" id="KW-0732">Signal</keyword>
<evidence type="ECO:0000256" key="1">
    <source>
        <dbReference type="SAM" id="SignalP"/>
    </source>
</evidence>
<dbReference type="Proteomes" id="UP000233060">
    <property type="component" value="Unassembled WGS sequence"/>
</dbReference>
<protein>
    <submittedName>
        <fullName evidence="2">Uncharacterized protein</fullName>
    </submittedName>
</protein>
<name>A0A2K5L3X1_CERAT</name>
<dbReference type="Ensembl" id="ENSCATT00000026256.1">
    <property type="protein sequence ID" value="ENSCATP00000007645.1"/>
    <property type="gene ID" value="ENSCATG00000022731.1"/>
</dbReference>
<reference evidence="2" key="1">
    <citation type="submission" date="2025-08" db="UniProtKB">
        <authorList>
            <consortium name="Ensembl"/>
        </authorList>
    </citation>
    <scope>IDENTIFICATION</scope>
</reference>
<dbReference type="Bgee" id="ENSCATG00000022731">
    <property type="expression patterns" value="Expressed in pituitary gland and 5 other cell types or tissues"/>
</dbReference>
<dbReference type="OMA" id="KFHNKSG"/>
<evidence type="ECO:0000313" key="2">
    <source>
        <dbReference type="Ensembl" id="ENSCATP00000007645.1"/>
    </source>
</evidence>